<dbReference type="GeneID" id="14918882"/>
<keyword evidence="1" id="KW-0560">Oxidoreductase</keyword>
<evidence type="ECO:0000313" key="3">
    <source>
        <dbReference type="EMBL" id="ELR18334.1"/>
    </source>
</evidence>
<dbReference type="VEuPathDB" id="AmoebaDB:ACA1_372060"/>
<dbReference type="Gene3D" id="3.20.20.100">
    <property type="entry name" value="NADP-dependent oxidoreductase domain"/>
    <property type="match status" value="1"/>
</dbReference>
<feature type="domain" description="NADP-dependent oxidoreductase" evidence="2">
    <location>
        <begin position="24"/>
        <end position="326"/>
    </location>
</feature>
<dbReference type="PANTHER" id="PTHR43364">
    <property type="entry name" value="NADH-SPECIFIC METHYLGLYOXAL REDUCTASE-RELATED"/>
    <property type="match status" value="1"/>
</dbReference>
<evidence type="ECO:0000313" key="4">
    <source>
        <dbReference type="Proteomes" id="UP000011083"/>
    </source>
</evidence>
<dbReference type="GO" id="GO:0016491">
    <property type="term" value="F:oxidoreductase activity"/>
    <property type="evidence" value="ECO:0007669"/>
    <property type="project" value="UniProtKB-KW"/>
</dbReference>
<gene>
    <name evidence="3" type="ORF">ACA1_372060</name>
</gene>
<dbReference type="InterPro" id="IPR050523">
    <property type="entry name" value="AKR_Detox_Biosynth"/>
</dbReference>
<name>L8GYH3_ACACF</name>
<dbReference type="GO" id="GO:0005829">
    <property type="term" value="C:cytosol"/>
    <property type="evidence" value="ECO:0007669"/>
    <property type="project" value="TreeGrafter"/>
</dbReference>
<reference evidence="3 4" key="1">
    <citation type="journal article" date="2013" name="Genome Biol.">
        <title>Genome of Acanthamoeba castellanii highlights extensive lateral gene transfer and early evolution of tyrosine kinase signaling.</title>
        <authorList>
            <person name="Clarke M."/>
            <person name="Lohan A.J."/>
            <person name="Liu B."/>
            <person name="Lagkouvardos I."/>
            <person name="Roy S."/>
            <person name="Zafar N."/>
            <person name="Bertelli C."/>
            <person name="Schilde C."/>
            <person name="Kianianmomeni A."/>
            <person name="Burglin T.R."/>
            <person name="Frech C."/>
            <person name="Turcotte B."/>
            <person name="Kopec K.O."/>
            <person name="Synnott J.M."/>
            <person name="Choo C."/>
            <person name="Paponov I."/>
            <person name="Finkler A."/>
            <person name="Soon Heng Tan C."/>
            <person name="Hutchins A.P."/>
            <person name="Weinmeier T."/>
            <person name="Rattei T."/>
            <person name="Chu J.S."/>
            <person name="Gimenez G."/>
            <person name="Irimia M."/>
            <person name="Rigden D.J."/>
            <person name="Fitzpatrick D.A."/>
            <person name="Lorenzo-Morales J."/>
            <person name="Bateman A."/>
            <person name="Chiu C.H."/>
            <person name="Tang P."/>
            <person name="Hegemann P."/>
            <person name="Fromm H."/>
            <person name="Raoult D."/>
            <person name="Greub G."/>
            <person name="Miranda-Saavedra D."/>
            <person name="Chen N."/>
            <person name="Nash P."/>
            <person name="Ginger M.L."/>
            <person name="Horn M."/>
            <person name="Schaap P."/>
            <person name="Caler L."/>
            <person name="Loftus B."/>
        </authorList>
    </citation>
    <scope>NUCLEOTIDE SEQUENCE [LARGE SCALE GENOMIC DNA]</scope>
    <source>
        <strain evidence="3 4">Neff</strain>
    </source>
</reference>
<dbReference type="STRING" id="1257118.L8GYH3"/>
<organism evidence="3 4">
    <name type="scientific">Acanthamoeba castellanii (strain ATCC 30010 / Neff)</name>
    <dbReference type="NCBI Taxonomy" id="1257118"/>
    <lineage>
        <taxon>Eukaryota</taxon>
        <taxon>Amoebozoa</taxon>
        <taxon>Discosea</taxon>
        <taxon>Longamoebia</taxon>
        <taxon>Centramoebida</taxon>
        <taxon>Acanthamoebidae</taxon>
        <taxon>Acanthamoeba</taxon>
    </lineage>
</organism>
<dbReference type="RefSeq" id="XP_004340354.1">
    <property type="nucleotide sequence ID" value="XM_004340306.1"/>
</dbReference>
<dbReference type="InterPro" id="IPR023210">
    <property type="entry name" value="NADP_OxRdtase_dom"/>
</dbReference>
<dbReference type="InterPro" id="IPR036812">
    <property type="entry name" value="NAD(P)_OxRdtase_dom_sf"/>
</dbReference>
<evidence type="ECO:0000256" key="1">
    <source>
        <dbReference type="ARBA" id="ARBA00023002"/>
    </source>
</evidence>
<dbReference type="FunFam" id="3.20.20.100:FF:000004">
    <property type="entry name" value="Oxidoreductase, aldo/keto reductase"/>
    <property type="match status" value="1"/>
</dbReference>
<protein>
    <submittedName>
        <fullName evidence="3">Oxidoreductase</fullName>
    </submittedName>
</protein>
<keyword evidence="4" id="KW-1185">Reference proteome</keyword>
<accession>L8GYH3</accession>
<dbReference type="SUPFAM" id="SSF51430">
    <property type="entry name" value="NAD(P)-linked oxidoreductase"/>
    <property type="match status" value="1"/>
</dbReference>
<dbReference type="Pfam" id="PF00248">
    <property type="entry name" value="Aldo_ket_red"/>
    <property type="match status" value="1"/>
</dbReference>
<dbReference type="OrthoDB" id="15400at2759"/>
<proteinExistence type="predicted"/>
<dbReference type="Proteomes" id="UP000011083">
    <property type="component" value="Unassembled WGS sequence"/>
</dbReference>
<dbReference type="PANTHER" id="PTHR43364:SF4">
    <property type="entry name" value="NAD(P)-LINKED OXIDOREDUCTASE SUPERFAMILY PROTEIN"/>
    <property type="match status" value="1"/>
</dbReference>
<dbReference type="EMBL" id="KB007960">
    <property type="protein sequence ID" value="ELR18334.1"/>
    <property type="molecule type" value="Genomic_DNA"/>
</dbReference>
<dbReference type="AlphaFoldDB" id="L8GYH3"/>
<dbReference type="CDD" id="cd19080">
    <property type="entry name" value="AKR_AKR9A_9B"/>
    <property type="match status" value="1"/>
</dbReference>
<evidence type="ECO:0000259" key="2">
    <source>
        <dbReference type="Pfam" id="PF00248"/>
    </source>
</evidence>
<dbReference type="OMA" id="FNRMRPG"/>
<dbReference type="KEGG" id="acan:ACA1_372060"/>
<sequence length="357" mass="39519">MASSKLTELDDYRLLGRSGLRVSPLCLGTMTFGTDWGAGADFEESKRMFDHYVELGGNFLDTANVYTNGTSERYVGELVAPMRSQMVVATKYSSNVAAGGPTHKNPNFGGNQRKALVENLDASLKRMKLDYIDILYVHVWDCRTPVEETMRALDDVVRSGKALYVAVSDTPAWVVSSANAVAQLRGWSPYIGLQTRYNLLDRSLEWELGPMARAHDIGIIPWGALAEGFLTGKHTRDRVSADSKRGAWVDKHTKEERNWRIVDEVVAVAKEVDRSAAQVALNWLAQKPGVTSPLVGARTLDQLKDNIAALEFTLSPDHMQRLDQVSARPPAEQPFPASFIAARDYTVGLTKVATRYN</sequence>